<evidence type="ECO:0000259" key="1">
    <source>
        <dbReference type="PROSITE" id="PS51186"/>
    </source>
</evidence>
<organism evidence="2 3">
    <name type="scientific">Janthinobacterium violaceinigrum</name>
    <dbReference type="NCBI Taxonomy" id="2654252"/>
    <lineage>
        <taxon>Bacteria</taxon>
        <taxon>Pseudomonadati</taxon>
        <taxon>Pseudomonadota</taxon>
        <taxon>Betaproteobacteria</taxon>
        <taxon>Burkholderiales</taxon>
        <taxon>Oxalobacteraceae</taxon>
        <taxon>Janthinobacterium</taxon>
    </lineage>
</organism>
<dbReference type="PROSITE" id="PS51186">
    <property type="entry name" value="GNAT"/>
    <property type="match status" value="1"/>
</dbReference>
<dbReference type="InterPro" id="IPR016181">
    <property type="entry name" value="Acyl_CoA_acyltransferase"/>
</dbReference>
<dbReference type="Pfam" id="PF13673">
    <property type="entry name" value="Acetyltransf_10"/>
    <property type="match status" value="1"/>
</dbReference>
<sequence>MHSLTLALLDTLPAPYRLRLQHEEDEAFAAALYGATRDDLRQMPAEPAFIEQLIAMQRRMQSHGYRQSFPQAAYLVLQQDNISIGRLVIERCDAVLHLVDIAVLPEVRGQGAASIVLRGLQALAEAQQLAIHLSVNRNNGGARKLYLRLGFQVQGENEVQEHLVWSATPCR</sequence>
<protein>
    <submittedName>
        <fullName evidence="2">GNAT family N-acetyltransferase</fullName>
    </submittedName>
</protein>
<dbReference type="EMBL" id="WFLI01000002">
    <property type="protein sequence ID" value="KAB8066444.1"/>
    <property type="molecule type" value="Genomic_DNA"/>
</dbReference>
<evidence type="ECO:0000313" key="2">
    <source>
        <dbReference type="EMBL" id="KAB8066444.1"/>
    </source>
</evidence>
<dbReference type="InterPro" id="IPR000182">
    <property type="entry name" value="GNAT_dom"/>
</dbReference>
<evidence type="ECO:0000313" key="3">
    <source>
        <dbReference type="Proteomes" id="UP000468717"/>
    </source>
</evidence>
<dbReference type="SUPFAM" id="SSF55729">
    <property type="entry name" value="Acyl-CoA N-acyltransferases (Nat)"/>
    <property type="match status" value="1"/>
</dbReference>
<dbReference type="Proteomes" id="UP000468717">
    <property type="component" value="Unassembled WGS sequence"/>
</dbReference>
<keyword evidence="2" id="KW-0808">Transferase</keyword>
<reference evidence="2 3" key="1">
    <citation type="submission" date="2019-10" db="EMBL/GenBank/DDBJ databases">
        <title>Three novel species isolated from a subtropical stream in China.</title>
        <authorList>
            <person name="Lu H."/>
        </authorList>
    </citation>
    <scope>NUCLEOTIDE SEQUENCE [LARGE SCALE GENOMIC DNA]</scope>
    <source>
        <strain evidence="2 3">FT13W</strain>
    </source>
</reference>
<accession>A0A6I1I615</accession>
<dbReference type="GO" id="GO:0016747">
    <property type="term" value="F:acyltransferase activity, transferring groups other than amino-acyl groups"/>
    <property type="evidence" value="ECO:0007669"/>
    <property type="project" value="InterPro"/>
</dbReference>
<name>A0A6I1I615_9BURK</name>
<dbReference type="RefSeq" id="WP_152281082.1">
    <property type="nucleotide sequence ID" value="NZ_WFLI01000002.1"/>
</dbReference>
<comment type="caution">
    <text evidence="2">The sequence shown here is derived from an EMBL/GenBank/DDBJ whole genome shotgun (WGS) entry which is preliminary data.</text>
</comment>
<gene>
    <name evidence="2" type="ORF">GCN75_01680</name>
</gene>
<proteinExistence type="predicted"/>
<dbReference type="Gene3D" id="3.40.630.30">
    <property type="match status" value="1"/>
</dbReference>
<keyword evidence="3" id="KW-1185">Reference proteome</keyword>
<dbReference type="AlphaFoldDB" id="A0A6I1I615"/>
<feature type="domain" description="N-acetyltransferase" evidence="1">
    <location>
        <begin position="38"/>
        <end position="171"/>
    </location>
</feature>